<accession>A0A0D3K110</accession>
<evidence type="ECO:0000313" key="2">
    <source>
        <dbReference type="Proteomes" id="UP000013827"/>
    </source>
</evidence>
<keyword evidence="2" id="KW-1185">Reference proteome</keyword>
<dbReference type="HOGENOM" id="CLU_1100224_0_0_1"/>
<reference evidence="2" key="1">
    <citation type="journal article" date="2013" name="Nature">
        <title>Pan genome of the phytoplankton Emiliania underpins its global distribution.</title>
        <authorList>
            <person name="Read B.A."/>
            <person name="Kegel J."/>
            <person name="Klute M.J."/>
            <person name="Kuo A."/>
            <person name="Lefebvre S.C."/>
            <person name="Maumus F."/>
            <person name="Mayer C."/>
            <person name="Miller J."/>
            <person name="Monier A."/>
            <person name="Salamov A."/>
            <person name="Young J."/>
            <person name="Aguilar M."/>
            <person name="Claverie J.M."/>
            <person name="Frickenhaus S."/>
            <person name="Gonzalez K."/>
            <person name="Herman E.K."/>
            <person name="Lin Y.C."/>
            <person name="Napier J."/>
            <person name="Ogata H."/>
            <person name="Sarno A.F."/>
            <person name="Shmutz J."/>
            <person name="Schroeder D."/>
            <person name="de Vargas C."/>
            <person name="Verret F."/>
            <person name="von Dassow P."/>
            <person name="Valentin K."/>
            <person name="Van de Peer Y."/>
            <person name="Wheeler G."/>
            <person name="Dacks J.B."/>
            <person name="Delwiche C.F."/>
            <person name="Dyhrman S.T."/>
            <person name="Glockner G."/>
            <person name="John U."/>
            <person name="Richards T."/>
            <person name="Worden A.Z."/>
            <person name="Zhang X."/>
            <person name="Grigoriev I.V."/>
            <person name="Allen A.E."/>
            <person name="Bidle K."/>
            <person name="Borodovsky M."/>
            <person name="Bowler C."/>
            <person name="Brownlee C."/>
            <person name="Cock J.M."/>
            <person name="Elias M."/>
            <person name="Gladyshev V.N."/>
            <person name="Groth M."/>
            <person name="Guda C."/>
            <person name="Hadaegh A."/>
            <person name="Iglesias-Rodriguez M.D."/>
            <person name="Jenkins J."/>
            <person name="Jones B.M."/>
            <person name="Lawson T."/>
            <person name="Leese F."/>
            <person name="Lindquist E."/>
            <person name="Lobanov A."/>
            <person name="Lomsadze A."/>
            <person name="Malik S.B."/>
            <person name="Marsh M.E."/>
            <person name="Mackinder L."/>
            <person name="Mock T."/>
            <person name="Mueller-Roeber B."/>
            <person name="Pagarete A."/>
            <person name="Parker M."/>
            <person name="Probert I."/>
            <person name="Quesneville H."/>
            <person name="Raines C."/>
            <person name="Rensing S.A."/>
            <person name="Riano-Pachon D.M."/>
            <person name="Richier S."/>
            <person name="Rokitta S."/>
            <person name="Shiraiwa Y."/>
            <person name="Soanes D.M."/>
            <person name="van der Giezen M."/>
            <person name="Wahlund T.M."/>
            <person name="Williams B."/>
            <person name="Wilson W."/>
            <person name="Wolfe G."/>
            <person name="Wurch L.L."/>
        </authorList>
    </citation>
    <scope>NUCLEOTIDE SEQUENCE</scope>
</reference>
<proteinExistence type="predicted"/>
<name>A0A0D3K110_EMIH1</name>
<sequence length="253" mass="28029">MQAAFDSFARSREDFRVSAAAWDIVTDHISRCAEEDDREDYMLLTLCELFLKSGTKVMLEEVEDRPELNGLYADVVGKCEDGYFPVHVAEIDEHCSVSVRSLRPAGFDSRPQPDFKIRAVADEGGATGFIYTVGLSGLGGSVMYPMLTEFGREMFVRDVESVAKLMNFLVSRMEEGVPVNDEQLVQSNGLMMASQLHTAETAAEMRAEYHLEQPEGSELIELHPVVSCEGNDDMWGRILTQADARAMAAQAGL</sequence>
<organism evidence="1 2">
    <name type="scientific">Emiliania huxleyi (strain CCMP1516)</name>
    <dbReference type="NCBI Taxonomy" id="280463"/>
    <lineage>
        <taxon>Eukaryota</taxon>
        <taxon>Haptista</taxon>
        <taxon>Haptophyta</taxon>
        <taxon>Prymnesiophyceae</taxon>
        <taxon>Isochrysidales</taxon>
        <taxon>Noelaerhabdaceae</taxon>
        <taxon>Emiliania</taxon>
    </lineage>
</organism>
<dbReference type="AlphaFoldDB" id="A0A0D3K110"/>
<dbReference type="EnsemblProtists" id="EOD29445">
    <property type="protein sequence ID" value="EOD29445"/>
    <property type="gene ID" value="EMIHUDRAFT_468553"/>
</dbReference>
<dbReference type="PaxDb" id="2903-EOD29445"/>
<dbReference type="RefSeq" id="XP_005781874.1">
    <property type="nucleotide sequence ID" value="XM_005781817.1"/>
</dbReference>
<dbReference type="Proteomes" id="UP000013827">
    <property type="component" value="Unassembled WGS sequence"/>
</dbReference>
<dbReference type="KEGG" id="ehx:EMIHUDRAFT_468553"/>
<reference evidence="1" key="2">
    <citation type="submission" date="2024-10" db="UniProtKB">
        <authorList>
            <consortium name="EnsemblProtists"/>
        </authorList>
    </citation>
    <scope>IDENTIFICATION</scope>
</reference>
<protein>
    <submittedName>
        <fullName evidence="1">Uncharacterized protein</fullName>
    </submittedName>
</protein>
<dbReference type="GeneID" id="17274719"/>
<evidence type="ECO:0000313" key="1">
    <source>
        <dbReference type="EnsemblProtists" id="EOD29445"/>
    </source>
</evidence>